<dbReference type="InterPro" id="IPR032675">
    <property type="entry name" value="LRR_dom_sf"/>
</dbReference>
<gene>
    <name evidence="1" type="ORF">NEOLEDRAFT_1166133</name>
</gene>
<evidence type="ECO:0008006" key="3">
    <source>
        <dbReference type="Google" id="ProtNLM"/>
    </source>
</evidence>
<evidence type="ECO:0000313" key="1">
    <source>
        <dbReference type="EMBL" id="KZT30759.1"/>
    </source>
</evidence>
<reference evidence="1 2" key="1">
    <citation type="journal article" date="2016" name="Mol. Biol. Evol.">
        <title>Comparative Genomics of Early-Diverging Mushroom-Forming Fungi Provides Insights into the Origins of Lignocellulose Decay Capabilities.</title>
        <authorList>
            <person name="Nagy L.G."/>
            <person name="Riley R."/>
            <person name="Tritt A."/>
            <person name="Adam C."/>
            <person name="Daum C."/>
            <person name="Floudas D."/>
            <person name="Sun H."/>
            <person name="Yadav J.S."/>
            <person name="Pangilinan J."/>
            <person name="Larsson K.H."/>
            <person name="Matsuura K."/>
            <person name="Barry K."/>
            <person name="Labutti K."/>
            <person name="Kuo R."/>
            <person name="Ohm R.A."/>
            <person name="Bhattacharya S.S."/>
            <person name="Shirouzu T."/>
            <person name="Yoshinaga Y."/>
            <person name="Martin F.M."/>
            <person name="Grigoriev I.V."/>
            <person name="Hibbett D.S."/>
        </authorList>
    </citation>
    <scope>NUCLEOTIDE SEQUENCE [LARGE SCALE GENOMIC DNA]</scope>
    <source>
        <strain evidence="1 2">HHB14362 ss-1</strain>
    </source>
</reference>
<dbReference type="AlphaFoldDB" id="A0A165W6X1"/>
<dbReference type="InterPro" id="IPR036047">
    <property type="entry name" value="F-box-like_dom_sf"/>
</dbReference>
<organism evidence="1 2">
    <name type="scientific">Neolentinus lepideus HHB14362 ss-1</name>
    <dbReference type="NCBI Taxonomy" id="1314782"/>
    <lineage>
        <taxon>Eukaryota</taxon>
        <taxon>Fungi</taxon>
        <taxon>Dikarya</taxon>
        <taxon>Basidiomycota</taxon>
        <taxon>Agaricomycotina</taxon>
        <taxon>Agaricomycetes</taxon>
        <taxon>Gloeophyllales</taxon>
        <taxon>Gloeophyllaceae</taxon>
        <taxon>Neolentinus</taxon>
    </lineage>
</organism>
<accession>A0A165W6X1</accession>
<dbReference type="EMBL" id="KV425551">
    <property type="protein sequence ID" value="KZT30759.1"/>
    <property type="molecule type" value="Genomic_DNA"/>
</dbReference>
<name>A0A165W6X1_9AGAM</name>
<protein>
    <recommendedName>
        <fullName evidence="3">F-box domain-containing protein</fullName>
    </recommendedName>
</protein>
<dbReference type="SUPFAM" id="SSF81383">
    <property type="entry name" value="F-box domain"/>
    <property type="match status" value="1"/>
</dbReference>
<dbReference type="InParanoid" id="A0A165W6X1"/>
<evidence type="ECO:0000313" key="2">
    <source>
        <dbReference type="Proteomes" id="UP000076761"/>
    </source>
</evidence>
<keyword evidence="2" id="KW-1185">Reference proteome</keyword>
<proteinExistence type="predicted"/>
<dbReference type="SUPFAM" id="SSF52047">
    <property type="entry name" value="RNI-like"/>
    <property type="match status" value="1"/>
</dbReference>
<dbReference type="STRING" id="1314782.A0A165W6X1"/>
<dbReference type="OrthoDB" id="3258311at2759"/>
<sequence length="654" mass="76656">MFCAEWPSRPFLRLYEKEEAEALQYQEEDSRVDDVWKLQRFLGVIKGFHTGSLDLTGRHEWRYKRYRERWDRFLLDFSAAALHTREEIEEIDVPWSRRTNGKIRVTHYLIPPEDLDAFYKNWELPEWYWIYPATVDTLETIAANPNPKFQQLLLTHLPTELLDHIFFLAPQSKAFLLGSTCRLLREISSRYIYKSRGIALAYKPDLNKRIGEEDLREMVYAAKTRLLDTVKELLARRDIMQKTTYLHLSDEWQMFNRVGDDVEITRPNEDNLYGCDINKDFYEPILTNMATFISTSVNLTRLSLVYIFVSPAIVRAIVSLPRLHTLSMVGCNFSPGLRLFPVRMPSSQSILDLQIKSPTVLWANYVYWTFLTMCPNVRSLSAVGGYTTETEFEVLPDLELRTMFNPWSTVERFVIERIRRYDALVLSLWIGEANAMAPLRLTHFKVDSHWPMNREEAFSLILALEGAPLRVLALCGLRYARLDLIERIAELFPDLEGLTLIHRRRHVNDTNSMLSVWPHASWEYAPLFRQFNKLEHIGMNLYTQTITDYVDCELMQRMETGEWDENGQDEVYMSEELDRDTVVRLFALHCPTLKSFTFHDRASLRLAYLISRRSDGTPVVQPEERHSSILGPILKRYCPSAMYNQTWDPALPET</sequence>
<dbReference type="Proteomes" id="UP000076761">
    <property type="component" value="Unassembled WGS sequence"/>
</dbReference>
<dbReference type="Gene3D" id="3.80.10.10">
    <property type="entry name" value="Ribonuclease Inhibitor"/>
    <property type="match status" value="1"/>
</dbReference>